<proteinExistence type="predicted"/>
<dbReference type="EMBL" id="QZBU01000904">
    <property type="protein sequence ID" value="TIA58792.1"/>
    <property type="molecule type" value="Genomic_DNA"/>
</dbReference>
<dbReference type="AlphaFoldDB" id="A0A4T0DJ00"/>
<evidence type="ECO:0000313" key="3">
    <source>
        <dbReference type="EMBL" id="TIA58792.1"/>
    </source>
</evidence>
<comment type="caution">
    <text evidence="3">The sequence shown here is derived from an EMBL/GenBank/DDBJ whole genome shotgun (WGS) entry which is preliminary data.</text>
</comment>
<feature type="transmembrane region" description="Helical" evidence="2">
    <location>
        <begin position="192"/>
        <end position="215"/>
    </location>
</feature>
<accession>A0A4T0DJ00</accession>
<feature type="non-terminal residue" evidence="3">
    <location>
        <position position="1"/>
    </location>
</feature>
<sequence length="241" mass="27169">PERPPTVTITNHKKKTSHLGGQGFPNSSYIPLDRDRSVSPFPAGGYHDREGLSGPSSSRQSTTSRIMYMPSSRWTWSFLMIAVCQAAVGLGLEGYVFAKFQISLAPQARKTTQSRTIPTYLALFIFGFIYQLALVWDALRLKNTIQVIGLCLYNLGLLVYAAVQYDQIDRAVDVLDIAREIRPDFGHDVKPFLVAVPCVLALGTVAFSIVAWKLYDEFAWTIYKHISADLRLKRRYLVYQL</sequence>
<name>A0A4T0DJ00_AURPU</name>
<evidence type="ECO:0000313" key="4">
    <source>
        <dbReference type="Proteomes" id="UP000304947"/>
    </source>
</evidence>
<dbReference type="GO" id="GO:0005794">
    <property type="term" value="C:Golgi apparatus"/>
    <property type="evidence" value="ECO:0007669"/>
    <property type="project" value="TreeGrafter"/>
</dbReference>
<dbReference type="Proteomes" id="UP000304947">
    <property type="component" value="Unassembled WGS sequence"/>
</dbReference>
<dbReference type="PANTHER" id="PTHR34391:SF1">
    <property type="entry name" value="UPF0658 GOLGI APPARATUS MEMBRANE PROTEIN C1952.10C-RELATED"/>
    <property type="match status" value="1"/>
</dbReference>
<protein>
    <submittedName>
        <fullName evidence="3">Uncharacterized protein</fullName>
    </submittedName>
</protein>
<keyword evidence="2" id="KW-1133">Transmembrane helix</keyword>
<gene>
    <name evidence="3" type="ORF">D6C83_03539</name>
</gene>
<feature type="transmembrane region" description="Helical" evidence="2">
    <location>
        <begin position="74"/>
        <end position="98"/>
    </location>
</feature>
<evidence type="ECO:0000256" key="1">
    <source>
        <dbReference type="SAM" id="MobiDB-lite"/>
    </source>
</evidence>
<evidence type="ECO:0000256" key="2">
    <source>
        <dbReference type="SAM" id="Phobius"/>
    </source>
</evidence>
<feature type="transmembrane region" description="Helical" evidence="2">
    <location>
        <begin position="145"/>
        <end position="163"/>
    </location>
</feature>
<organism evidence="3 4">
    <name type="scientific">Aureobasidium pullulans</name>
    <name type="common">Black yeast</name>
    <name type="synonym">Pullularia pullulans</name>
    <dbReference type="NCBI Taxonomy" id="5580"/>
    <lineage>
        <taxon>Eukaryota</taxon>
        <taxon>Fungi</taxon>
        <taxon>Dikarya</taxon>
        <taxon>Ascomycota</taxon>
        <taxon>Pezizomycotina</taxon>
        <taxon>Dothideomycetes</taxon>
        <taxon>Dothideomycetidae</taxon>
        <taxon>Dothideales</taxon>
        <taxon>Saccotheciaceae</taxon>
        <taxon>Aureobasidium</taxon>
    </lineage>
</organism>
<keyword evidence="2" id="KW-0812">Transmembrane</keyword>
<feature type="region of interest" description="Disordered" evidence="1">
    <location>
        <begin position="1"/>
        <end position="63"/>
    </location>
</feature>
<dbReference type="PANTHER" id="PTHR34391">
    <property type="entry name" value="UPF0658 GOLGI APPARATUS MEMBRANE PROTEIN C1952.10C-RELATED"/>
    <property type="match status" value="1"/>
</dbReference>
<dbReference type="InterPro" id="IPR040410">
    <property type="entry name" value="UPF0658_Golgi"/>
</dbReference>
<keyword evidence="2" id="KW-0472">Membrane</keyword>
<reference evidence="3 4" key="1">
    <citation type="submission" date="2018-10" db="EMBL/GenBank/DDBJ databases">
        <title>Fifty Aureobasidium pullulans genomes reveal a recombining polyextremotolerant generalist.</title>
        <authorList>
            <person name="Gostincar C."/>
            <person name="Turk M."/>
            <person name="Zajc J."/>
            <person name="Gunde-Cimerman N."/>
        </authorList>
    </citation>
    <scope>NUCLEOTIDE SEQUENCE [LARGE SCALE GENOMIC DNA]</scope>
    <source>
        <strain evidence="3 4">EXF-3380</strain>
    </source>
</reference>
<feature type="transmembrane region" description="Helical" evidence="2">
    <location>
        <begin position="119"/>
        <end position="139"/>
    </location>
</feature>